<accession>A0ABR9JPA4</accession>
<dbReference type="SUPFAM" id="SSF54593">
    <property type="entry name" value="Glyoxalase/Bleomycin resistance protein/Dihydroxybiphenyl dioxygenase"/>
    <property type="match status" value="1"/>
</dbReference>
<dbReference type="InterPro" id="IPR029068">
    <property type="entry name" value="Glyas_Bleomycin-R_OHBP_Dase"/>
</dbReference>
<evidence type="ECO:0000256" key="1">
    <source>
        <dbReference type="ARBA" id="ARBA00023251"/>
    </source>
</evidence>
<sequence>MGQKTIPIFPCRSIADTWEFYRALGFEQTTWQTRPNPYLGVRHGDVDVQFYGWKKHDPAASMHMCYVVTDDVNALYESFRSGLKEALGRIPTRGLPRVSVLKDMTYGVRQFLLTDPDGIQLRIGQQISENLDHAPIPSEPVAKALHMAALLGDSKEDHRAAARILDKLLKNGEPLTPSERLKALTLRADMALHLDDPDRARTLLSEAHAVPLNDAERAALKDELVRLEDMGASMDDRGR</sequence>
<keyword evidence="3" id="KW-1185">Reference proteome</keyword>
<gene>
    <name evidence="2" type="ORF">H4W34_002232</name>
</gene>
<name>A0ABR9JPA4_9ACTN</name>
<dbReference type="InterPro" id="IPR000335">
    <property type="entry name" value="Bleomycin-R"/>
</dbReference>
<protein>
    <recommendedName>
        <fullName evidence="4">VOC family protein</fullName>
    </recommendedName>
</protein>
<evidence type="ECO:0000313" key="3">
    <source>
        <dbReference type="Proteomes" id="UP000627838"/>
    </source>
</evidence>
<organism evidence="2 3">
    <name type="scientific">Actinomadura algeriensis</name>
    <dbReference type="NCBI Taxonomy" id="1679523"/>
    <lineage>
        <taxon>Bacteria</taxon>
        <taxon>Bacillati</taxon>
        <taxon>Actinomycetota</taxon>
        <taxon>Actinomycetes</taxon>
        <taxon>Streptosporangiales</taxon>
        <taxon>Thermomonosporaceae</taxon>
        <taxon>Actinomadura</taxon>
    </lineage>
</organism>
<dbReference type="Proteomes" id="UP000627838">
    <property type="component" value="Unassembled WGS sequence"/>
</dbReference>
<evidence type="ECO:0000313" key="2">
    <source>
        <dbReference type="EMBL" id="MBE1532399.1"/>
    </source>
</evidence>
<dbReference type="RefSeq" id="WP_192759092.1">
    <property type="nucleotide sequence ID" value="NZ_JADBDZ010000001.1"/>
</dbReference>
<reference evidence="2 3" key="1">
    <citation type="submission" date="2020-10" db="EMBL/GenBank/DDBJ databases">
        <title>Sequencing the genomes of 1000 actinobacteria strains.</title>
        <authorList>
            <person name="Klenk H.-P."/>
        </authorList>
    </citation>
    <scope>NUCLEOTIDE SEQUENCE [LARGE SCALE GENOMIC DNA]</scope>
    <source>
        <strain evidence="2 3">DSM 46744</strain>
    </source>
</reference>
<comment type="caution">
    <text evidence="2">The sequence shown here is derived from an EMBL/GenBank/DDBJ whole genome shotgun (WGS) entry which is preliminary data.</text>
</comment>
<evidence type="ECO:0008006" key="4">
    <source>
        <dbReference type="Google" id="ProtNLM"/>
    </source>
</evidence>
<keyword evidence="1" id="KW-0046">Antibiotic resistance</keyword>
<proteinExistence type="predicted"/>
<dbReference type="EMBL" id="JADBDZ010000001">
    <property type="protein sequence ID" value="MBE1532399.1"/>
    <property type="molecule type" value="Genomic_DNA"/>
</dbReference>
<dbReference type="CDD" id="cd08349">
    <property type="entry name" value="BLMA_like"/>
    <property type="match status" value="1"/>
</dbReference>
<dbReference type="Gene3D" id="3.10.180.10">
    <property type="entry name" value="2,3-Dihydroxybiphenyl 1,2-Dioxygenase, domain 1"/>
    <property type="match status" value="1"/>
</dbReference>